<dbReference type="InterPro" id="IPR000792">
    <property type="entry name" value="Tscrpt_reg_LuxR_C"/>
</dbReference>
<evidence type="ECO:0000256" key="1">
    <source>
        <dbReference type="ARBA" id="ARBA00023015"/>
    </source>
</evidence>
<dbReference type="InterPro" id="IPR016032">
    <property type="entry name" value="Sig_transdc_resp-reg_C-effctor"/>
</dbReference>
<name>A0ABS8ND67_9BACT</name>
<protein>
    <submittedName>
        <fullName evidence="5">LuxR C-terminal-related transcriptional regulator</fullName>
    </submittedName>
</protein>
<comment type="caution">
    <text evidence="5">The sequence shown here is derived from an EMBL/GenBank/DDBJ whole genome shotgun (WGS) entry which is preliminary data.</text>
</comment>
<dbReference type="SUPFAM" id="SSF52172">
    <property type="entry name" value="CheY-like"/>
    <property type="match status" value="1"/>
</dbReference>
<dbReference type="Pfam" id="PF00196">
    <property type="entry name" value="GerE"/>
    <property type="match status" value="1"/>
</dbReference>
<evidence type="ECO:0000313" key="5">
    <source>
        <dbReference type="EMBL" id="MCC9641500.1"/>
    </source>
</evidence>
<evidence type="ECO:0000256" key="3">
    <source>
        <dbReference type="ARBA" id="ARBA00023163"/>
    </source>
</evidence>
<dbReference type="PANTHER" id="PTHR44688">
    <property type="entry name" value="DNA-BINDING TRANSCRIPTIONAL ACTIVATOR DEVR_DOSR"/>
    <property type="match status" value="1"/>
</dbReference>
<dbReference type="PANTHER" id="PTHR44688:SF16">
    <property type="entry name" value="DNA-BINDING TRANSCRIPTIONAL ACTIVATOR DEVR_DOSR"/>
    <property type="match status" value="1"/>
</dbReference>
<keyword evidence="1" id="KW-0805">Transcription regulation</keyword>
<keyword evidence="6" id="KW-1185">Reference proteome</keyword>
<accession>A0ABS8ND67</accession>
<evidence type="ECO:0000313" key="6">
    <source>
        <dbReference type="Proteomes" id="UP001430306"/>
    </source>
</evidence>
<dbReference type="Proteomes" id="UP001430306">
    <property type="component" value="Unassembled WGS sequence"/>
</dbReference>
<evidence type="ECO:0000259" key="4">
    <source>
        <dbReference type="SMART" id="SM00421"/>
    </source>
</evidence>
<dbReference type="Gene3D" id="3.40.50.2300">
    <property type="match status" value="1"/>
</dbReference>
<organism evidence="5 6">
    <name type="scientific">Rhodopirellula halodulae</name>
    <dbReference type="NCBI Taxonomy" id="2894198"/>
    <lineage>
        <taxon>Bacteria</taxon>
        <taxon>Pseudomonadati</taxon>
        <taxon>Planctomycetota</taxon>
        <taxon>Planctomycetia</taxon>
        <taxon>Pirellulales</taxon>
        <taxon>Pirellulaceae</taxon>
        <taxon>Rhodopirellula</taxon>
    </lineage>
</organism>
<dbReference type="InterPro" id="IPR011006">
    <property type="entry name" value="CheY-like_superfamily"/>
</dbReference>
<feature type="domain" description="HTH luxR-type" evidence="4">
    <location>
        <begin position="156"/>
        <end position="213"/>
    </location>
</feature>
<proteinExistence type="predicted"/>
<dbReference type="SMART" id="SM00421">
    <property type="entry name" value="HTH_LUXR"/>
    <property type="match status" value="1"/>
</dbReference>
<keyword evidence="2" id="KW-0238">DNA-binding</keyword>
<dbReference type="RefSeq" id="WP_230271671.1">
    <property type="nucleotide sequence ID" value="NZ_JAJKFW010000006.1"/>
</dbReference>
<dbReference type="InterPro" id="IPR036388">
    <property type="entry name" value="WH-like_DNA-bd_sf"/>
</dbReference>
<evidence type="ECO:0000256" key="2">
    <source>
        <dbReference type="ARBA" id="ARBA00023125"/>
    </source>
</evidence>
<dbReference type="SUPFAM" id="SSF46894">
    <property type="entry name" value="C-terminal effector domain of the bipartite response regulators"/>
    <property type="match status" value="1"/>
</dbReference>
<dbReference type="EMBL" id="JAJKFW010000006">
    <property type="protein sequence ID" value="MCC9641500.1"/>
    <property type="molecule type" value="Genomic_DNA"/>
</dbReference>
<gene>
    <name evidence="5" type="ORF">LOC71_04390</name>
</gene>
<reference evidence="5" key="1">
    <citation type="submission" date="2021-11" db="EMBL/GenBank/DDBJ databases">
        <title>Genome sequence.</title>
        <authorList>
            <person name="Sun Q."/>
        </authorList>
    </citation>
    <scope>NUCLEOTIDE SEQUENCE</scope>
    <source>
        <strain evidence="5">JC740</strain>
    </source>
</reference>
<dbReference type="Gene3D" id="1.10.10.10">
    <property type="entry name" value="Winged helix-like DNA-binding domain superfamily/Winged helix DNA-binding domain"/>
    <property type="match status" value="1"/>
</dbReference>
<keyword evidence="3" id="KW-0804">Transcription</keyword>
<sequence length="257" mass="28289">MIDAAVETTHIYVLGREGRLDDRPSGDQDWLESVAGRDVVAVASCDQMLELVAKGQVRRPGCLLVDYELVGDGFQRIQAALLQAKCSLPMILVAKQIGIEAVVHAFEHGAWTVMVQPQRPGAESKDSLGDHVQQAIEWDRFQVEVESEHTRRSAILKGLTERQRKVLDCVMDGMPTKAIAASHKVSKRLIEFERSHLLSAFGVAGTAELTAVVGEHRTVERFLDSQSRAEMPVEGRAFRRPSLLRGHVSSAAACLDD</sequence>